<accession>A0AAW0F1N4</accession>
<keyword evidence="2" id="KW-1133">Transmembrane helix</keyword>
<dbReference type="EMBL" id="JAECZO010000002">
    <property type="protein sequence ID" value="KAK7200004.1"/>
    <property type="molecule type" value="Genomic_DNA"/>
</dbReference>
<feature type="transmembrane region" description="Helical" evidence="2">
    <location>
        <begin position="15"/>
        <end position="32"/>
    </location>
</feature>
<keyword evidence="2" id="KW-0812">Transmembrane</keyword>
<gene>
    <name evidence="3" type="ORF">NESM_000049700</name>
</gene>
<evidence type="ECO:0000313" key="4">
    <source>
        <dbReference type="Proteomes" id="UP001430356"/>
    </source>
</evidence>
<proteinExistence type="predicted"/>
<evidence type="ECO:0000313" key="3">
    <source>
        <dbReference type="EMBL" id="KAK7200004.1"/>
    </source>
</evidence>
<feature type="transmembrane region" description="Helical" evidence="2">
    <location>
        <begin position="44"/>
        <end position="70"/>
    </location>
</feature>
<organism evidence="3 4">
    <name type="scientific">Novymonas esmeraldas</name>
    <dbReference type="NCBI Taxonomy" id="1808958"/>
    <lineage>
        <taxon>Eukaryota</taxon>
        <taxon>Discoba</taxon>
        <taxon>Euglenozoa</taxon>
        <taxon>Kinetoplastea</taxon>
        <taxon>Metakinetoplastina</taxon>
        <taxon>Trypanosomatida</taxon>
        <taxon>Trypanosomatidae</taxon>
        <taxon>Novymonas</taxon>
    </lineage>
</organism>
<reference evidence="3 4" key="1">
    <citation type="journal article" date="2021" name="MBio">
        <title>A New Model Trypanosomatid, Novymonas esmeraldas: Genomic Perception of Its 'Candidatus Pandoraea novymonadis' Endosymbiont.</title>
        <authorList>
            <person name="Zakharova A."/>
            <person name="Saura A."/>
            <person name="Butenko A."/>
            <person name="Podesvova L."/>
            <person name="Warmusova S."/>
            <person name="Kostygov A.Y."/>
            <person name="Nenarokova A."/>
            <person name="Lukes J."/>
            <person name="Opperdoes F.R."/>
            <person name="Yurchenko V."/>
        </authorList>
    </citation>
    <scope>NUCLEOTIDE SEQUENCE [LARGE SCALE GENOMIC DNA]</scope>
    <source>
        <strain evidence="3 4">E262AT.01</strain>
    </source>
</reference>
<sequence length="240" mass="25668">MRTYDRNVAIASSSVYGAVLCCGLLCFLVGIRREPFYKHPSASVAVFSVFWFSLAPSVLFLGATIPWLGAAYGSTAAALVFAIVPGCLFVLLGALWLLLYDADGRASRLAAVPRLTPWVPSAAGLDRSATAAQFYRHPGGIEGHMCREELAGAADIAAFGPQYSSWPPGVGRPGFDQVFAAPVPVRTSQGYRLGRELDMAEYTHEPERGRVAPAFPSRTIASHLPPQEGPGRSLGTHYLA</sequence>
<evidence type="ECO:0000256" key="1">
    <source>
        <dbReference type="SAM" id="MobiDB-lite"/>
    </source>
</evidence>
<dbReference type="Proteomes" id="UP001430356">
    <property type="component" value="Unassembled WGS sequence"/>
</dbReference>
<protein>
    <submittedName>
        <fullName evidence="3">Uncharacterized protein</fullName>
    </submittedName>
</protein>
<keyword evidence="2" id="KW-0472">Membrane</keyword>
<evidence type="ECO:0000256" key="2">
    <source>
        <dbReference type="SAM" id="Phobius"/>
    </source>
</evidence>
<dbReference type="AlphaFoldDB" id="A0AAW0F1N4"/>
<keyword evidence="4" id="KW-1185">Reference proteome</keyword>
<feature type="region of interest" description="Disordered" evidence="1">
    <location>
        <begin position="220"/>
        <end position="240"/>
    </location>
</feature>
<comment type="caution">
    <text evidence="3">The sequence shown here is derived from an EMBL/GenBank/DDBJ whole genome shotgun (WGS) entry which is preliminary data.</text>
</comment>
<name>A0AAW0F1N4_9TRYP</name>
<feature type="transmembrane region" description="Helical" evidence="2">
    <location>
        <begin position="76"/>
        <end position="99"/>
    </location>
</feature>